<feature type="domain" description="QLQ" evidence="8">
    <location>
        <begin position="8"/>
        <end position="43"/>
    </location>
</feature>
<feature type="region of interest" description="Disordered" evidence="6">
    <location>
        <begin position="360"/>
        <end position="379"/>
    </location>
</feature>
<dbReference type="Proteomes" id="UP001459277">
    <property type="component" value="Unassembled WGS sequence"/>
</dbReference>
<accession>A0AAW2C0S5</accession>
<evidence type="ECO:0000256" key="3">
    <source>
        <dbReference type="ARBA" id="ARBA00023242"/>
    </source>
</evidence>
<dbReference type="GO" id="GO:0005524">
    <property type="term" value="F:ATP binding"/>
    <property type="evidence" value="ECO:0007669"/>
    <property type="project" value="UniProtKB-UniRule"/>
</dbReference>
<evidence type="ECO:0000256" key="2">
    <source>
        <dbReference type="ARBA" id="ARBA00008122"/>
    </source>
</evidence>
<keyword evidence="7" id="KW-0812">Transmembrane</keyword>
<feature type="transmembrane region" description="Helical" evidence="7">
    <location>
        <begin position="456"/>
        <end position="477"/>
    </location>
</feature>
<feature type="compositionally biased region" description="Low complexity" evidence="6">
    <location>
        <begin position="128"/>
        <end position="149"/>
    </location>
</feature>
<dbReference type="Pfam" id="PF08880">
    <property type="entry name" value="QLQ"/>
    <property type="match status" value="1"/>
</dbReference>
<protein>
    <recommendedName>
        <fullName evidence="5">Growth-regulating factor</fullName>
    </recommendedName>
</protein>
<feature type="compositionally biased region" description="Polar residues" evidence="6">
    <location>
        <begin position="279"/>
        <end position="295"/>
    </location>
</feature>
<feature type="compositionally biased region" description="Basic and acidic residues" evidence="6">
    <location>
        <begin position="360"/>
        <end position="369"/>
    </location>
</feature>
<feature type="transmembrane region" description="Helical" evidence="7">
    <location>
        <begin position="430"/>
        <end position="450"/>
    </location>
</feature>
<dbReference type="PANTHER" id="PTHR31602">
    <property type="entry name" value="GROWTH-REGULATING FACTOR 5"/>
    <property type="match status" value="1"/>
</dbReference>
<evidence type="ECO:0000259" key="9">
    <source>
        <dbReference type="PROSITE" id="PS51667"/>
    </source>
</evidence>
<feature type="compositionally biased region" description="Low complexity" evidence="6">
    <location>
        <begin position="370"/>
        <end position="379"/>
    </location>
</feature>
<dbReference type="AlphaFoldDB" id="A0AAW2C0S5"/>
<feature type="domain" description="WRC" evidence="9">
    <location>
        <begin position="79"/>
        <end position="123"/>
    </location>
</feature>
<evidence type="ECO:0000259" key="8">
    <source>
        <dbReference type="PROSITE" id="PS51666"/>
    </source>
</evidence>
<name>A0AAW2C0S5_9ROSI</name>
<dbReference type="PROSITE" id="PS51666">
    <property type="entry name" value="QLQ"/>
    <property type="match status" value="1"/>
</dbReference>
<evidence type="ECO:0000256" key="5">
    <source>
        <dbReference type="RuleBase" id="RU367127"/>
    </source>
</evidence>
<evidence type="ECO:0000256" key="4">
    <source>
        <dbReference type="PROSITE-ProRule" id="PRU01002"/>
    </source>
</evidence>
<dbReference type="GO" id="GO:0006355">
    <property type="term" value="P:regulation of DNA-templated transcription"/>
    <property type="evidence" value="ECO:0007669"/>
    <property type="project" value="InterPro"/>
</dbReference>
<dbReference type="GO" id="GO:0005634">
    <property type="term" value="C:nucleus"/>
    <property type="evidence" value="ECO:0007669"/>
    <property type="project" value="UniProtKB-SubCell"/>
</dbReference>
<dbReference type="SMART" id="SM00951">
    <property type="entry name" value="QLQ"/>
    <property type="match status" value="1"/>
</dbReference>
<comment type="domain">
    <text evidence="5">The QLQ domain and WRC domain may be involved in protein-protein interaction and DNA-binding, respectively.</text>
</comment>
<feature type="short sequence motif" description="Bipartite nuclear localization signal" evidence="4">
    <location>
        <begin position="84"/>
        <end position="94"/>
    </location>
</feature>
<evidence type="ECO:0000256" key="1">
    <source>
        <dbReference type="ARBA" id="ARBA00004123"/>
    </source>
</evidence>
<evidence type="ECO:0000256" key="7">
    <source>
        <dbReference type="SAM" id="Phobius"/>
    </source>
</evidence>
<keyword evidence="7" id="KW-0472">Membrane</keyword>
<comment type="caution">
    <text evidence="10">The sequence shown here is derived from an EMBL/GenBank/DDBJ whole genome shotgun (WGS) entry which is preliminary data.</text>
</comment>
<dbReference type="GO" id="GO:0006351">
    <property type="term" value="P:DNA-templated transcription"/>
    <property type="evidence" value="ECO:0007669"/>
    <property type="project" value="UniProtKB-UniRule"/>
</dbReference>
<sequence length="481" mass="53850">MSGRNRFPFTASQWQELEHQALIFKYMASGIPLPPDLLYTIKRSCLDSSLSSKFFPHQPHQHVGLGWNCLQMGLGRKIDPEPGRCRRTDGKKWRCSKEAFPDSKYCERHMHRGKNRSRKPVEVLKTTTTITSSSSTTTNPSTSTISSISKNHSAALTPTSHYPNPFSSLSSMSSSDTHHSHLHHSYYTNSTPPHHHFLYHNPTSSSRTPGIGLSPHDNNTTPLLLESSPYSQTNTDFRRNRYIYGLKEEVDEHAFFSEPSGTMRSLSGPLSMDDPWQLTPLTMSTSSSKQRSCSGLQNQSDYSSYLQLQSLSDSTTKQSEEDRHFFVLGSDIKLMEKEQPQPQKTIHHFFDEWPPKERDSWVDQLDDKSSNSSSVSTTRLSISIPNPSHHDFPIFSSRTHNAALGGVGFGRSVVFCCGGVVAALGGAGFVFRWCFVAVGCCSGAGWGWVWEIDGVLLWWCCGGAGWGWVCVSMEFCYRGLL</sequence>
<reference evidence="10 11" key="1">
    <citation type="submission" date="2024-01" db="EMBL/GenBank/DDBJ databases">
        <title>A telomere-to-telomere, gap-free genome of sweet tea (Lithocarpus litseifolius).</title>
        <authorList>
            <person name="Zhou J."/>
        </authorList>
    </citation>
    <scope>NUCLEOTIDE SEQUENCE [LARGE SCALE GENOMIC DNA]</scope>
    <source>
        <strain evidence="10">Zhou-2022a</strain>
        <tissue evidence="10">Leaf</tissue>
    </source>
</reference>
<dbReference type="Pfam" id="PF08879">
    <property type="entry name" value="WRC"/>
    <property type="match status" value="1"/>
</dbReference>
<keyword evidence="7" id="KW-1133">Transmembrane helix</keyword>
<keyword evidence="5" id="KW-0804">Transcription</keyword>
<keyword evidence="11" id="KW-1185">Reference proteome</keyword>
<organism evidence="10 11">
    <name type="scientific">Lithocarpus litseifolius</name>
    <dbReference type="NCBI Taxonomy" id="425828"/>
    <lineage>
        <taxon>Eukaryota</taxon>
        <taxon>Viridiplantae</taxon>
        <taxon>Streptophyta</taxon>
        <taxon>Embryophyta</taxon>
        <taxon>Tracheophyta</taxon>
        <taxon>Spermatophyta</taxon>
        <taxon>Magnoliopsida</taxon>
        <taxon>eudicotyledons</taxon>
        <taxon>Gunneridae</taxon>
        <taxon>Pentapetalae</taxon>
        <taxon>rosids</taxon>
        <taxon>fabids</taxon>
        <taxon>Fagales</taxon>
        <taxon>Fagaceae</taxon>
        <taxon>Lithocarpus</taxon>
    </lineage>
</organism>
<gene>
    <name evidence="10" type="ORF">SO802_030164</name>
</gene>
<dbReference type="InterPro" id="IPR031137">
    <property type="entry name" value="GRF"/>
</dbReference>
<feature type="transmembrane region" description="Helical" evidence="7">
    <location>
        <begin position="402"/>
        <end position="423"/>
    </location>
</feature>
<evidence type="ECO:0000256" key="6">
    <source>
        <dbReference type="SAM" id="MobiDB-lite"/>
    </source>
</evidence>
<feature type="region of interest" description="Disordered" evidence="6">
    <location>
        <begin position="128"/>
        <end position="150"/>
    </location>
</feature>
<comment type="similarity">
    <text evidence="2 5">Belongs to the GRF family.</text>
</comment>
<dbReference type="InterPro" id="IPR014977">
    <property type="entry name" value="WRC_dom"/>
</dbReference>
<evidence type="ECO:0000313" key="11">
    <source>
        <dbReference type="Proteomes" id="UP001459277"/>
    </source>
</evidence>
<dbReference type="PANTHER" id="PTHR31602:SF46">
    <property type="entry name" value="GROWTH-REGULATING FACTOR 6"/>
    <property type="match status" value="1"/>
</dbReference>
<dbReference type="GO" id="GO:0099402">
    <property type="term" value="P:plant organ development"/>
    <property type="evidence" value="ECO:0007669"/>
    <property type="project" value="UniProtKB-ARBA"/>
</dbReference>
<comment type="subcellular location">
    <subcellularLocation>
        <location evidence="1 4 5">Nucleus</location>
    </subcellularLocation>
</comment>
<comment type="function">
    <text evidence="5">Transcription activator.</text>
</comment>
<keyword evidence="5" id="KW-0010">Activator</keyword>
<dbReference type="EMBL" id="JAZDWU010000010">
    <property type="protein sequence ID" value="KAK9989925.1"/>
    <property type="molecule type" value="Genomic_DNA"/>
</dbReference>
<proteinExistence type="inferred from homology"/>
<feature type="region of interest" description="Disordered" evidence="6">
    <location>
        <begin position="277"/>
        <end position="296"/>
    </location>
</feature>
<feature type="short sequence motif" description="Bipartite nuclear localization signal" evidence="4">
    <location>
        <begin position="112"/>
        <end position="119"/>
    </location>
</feature>
<evidence type="ECO:0000313" key="10">
    <source>
        <dbReference type="EMBL" id="KAK9989925.1"/>
    </source>
</evidence>
<dbReference type="InterPro" id="IPR014978">
    <property type="entry name" value="Gln-Leu-Gln_QLQ"/>
</dbReference>
<dbReference type="PROSITE" id="PS51667">
    <property type="entry name" value="WRC"/>
    <property type="match status" value="1"/>
</dbReference>
<keyword evidence="5" id="KW-0805">Transcription regulation</keyword>
<keyword evidence="3 4" id="KW-0539">Nucleus</keyword>